<organism evidence="1 2">
    <name type="scientific">Malassezia pachydermatis</name>
    <dbReference type="NCBI Taxonomy" id="77020"/>
    <lineage>
        <taxon>Eukaryota</taxon>
        <taxon>Fungi</taxon>
        <taxon>Dikarya</taxon>
        <taxon>Basidiomycota</taxon>
        <taxon>Ustilaginomycotina</taxon>
        <taxon>Malasseziomycetes</taxon>
        <taxon>Malasseziales</taxon>
        <taxon>Malasseziaceae</taxon>
        <taxon>Malassezia</taxon>
    </lineage>
</organism>
<gene>
    <name evidence="1" type="ORF">Malapachy_1328</name>
</gene>
<evidence type="ECO:0000313" key="1">
    <source>
        <dbReference type="EMBL" id="KOS12725.1"/>
    </source>
</evidence>
<dbReference type="VEuPathDB" id="FungiDB:Malapachy_1328"/>
<evidence type="ECO:0000313" key="2">
    <source>
        <dbReference type="Proteomes" id="UP000037751"/>
    </source>
</evidence>
<reference evidence="1 2" key="1">
    <citation type="submission" date="2015-07" db="EMBL/GenBank/DDBJ databases">
        <title>Draft Genome Sequence of Malassezia furfur CBS1878 and Malassezia pachydermatis CBS1879.</title>
        <authorList>
            <person name="Triana S."/>
            <person name="Ohm R."/>
            <person name="Gonzalez A."/>
            <person name="DeCock H."/>
            <person name="Restrepo S."/>
            <person name="Celis A."/>
        </authorList>
    </citation>
    <scope>NUCLEOTIDE SEQUENCE [LARGE SCALE GENOMIC DNA]</scope>
    <source>
        <strain evidence="1 2">CBS 1879</strain>
    </source>
</reference>
<dbReference type="GeneID" id="28727708"/>
<protein>
    <submittedName>
        <fullName evidence="1">Uncharacterized protein</fullName>
    </submittedName>
</protein>
<proteinExistence type="predicted"/>
<name>A0A0M9VMY1_9BASI</name>
<accession>A0A0M9VMY1</accession>
<dbReference type="EMBL" id="LGAV01000009">
    <property type="protein sequence ID" value="KOS12725.1"/>
    <property type="molecule type" value="Genomic_DNA"/>
</dbReference>
<sequence length="81" mass="8943">MTVMAGTPHGKVLDRRLSCQQAIENASSQCQDFLHGLGVCLQEIGHTGQPCWTAYGQYVSSFDQCFMDFVNCFVPPGLQWG</sequence>
<dbReference type="RefSeq" id="XP_017990357.1">
    <property type="nucleotide sequence ID" value="XM_018135833.1"/>
</dbReference>
<keyword evidence="2" id="KW-1185">Reference proteome</keyword>
<dbReference type="AlphaFoldDB" id="A0A0M9VMY1"/>
<dbReference type="OrthoDB" id="3337149at2759"/>
<comment type="caution">
    <text evidence="1">The sequence shown here is derived from an EMBL/GenBank/DDBJ whole genome shotgun (WGS) entry which is preliminary data.</text>
</comment>
<dbReference type="Proteomes" id="UP000037751">
    <property type="component" value="Unassembled WGS sequence"/>
</dbReference>